<dbReference type="PATRIC" id="fig|1398.22.peg.3863"/>
<comment type="caution">
    <text evidence="1">The sequence shown here is derived from an EMBL/GenBank/DDBJ whole genome shotgun (WGS) entry which is preliminary data.</text>
</comment>
<organism evidence="1 2">
    <name type="scientific">Heyndrickxia coagulans</name>
    <name type="common">Weizmannia coagulans</name>
    <dbReference type="NCBI Taxonomy" id="1398"/>
    <lineage>
        <taxon>Bacteria</taxon>
        <taxon>Bacillati</taxon>
        <taxon>Bacillota</taxon>
        <taxon>Bacilli</taxon>
        <taxon>Bacillales</taxon>
        <taxon>Bacillaceae</taxon>
        <taxon>Heyndrickxia</taxon>
    </lineage>
</organism>
<dbReference type="AlphaFoldDB" id="A0A133K9R7"/>
<gene>
    <name evidence="1" type="ORF">HMPREF3213_03858</name>
</gene>
<evidence type="ECO:0000313" key="2">
    <source>
        <dbReference type="Proteomes" id="UP000070376"/>
    </source>
</evidence>
<name>A0A133K9R7_HEYCO</name>
<proteinExistence type="predicted"/>
<evidence type="ECO:0000313" key="1">
    <source>
        <dbReference type="EMBL" id="KWZ76326.1"/>
    </source>
</evidence>
<sequence>MSKEPLVFRLVAGFSSFCCLKKRFLSVHAGWRCSKHPVLNRQESAVANRTYK</sequence>
<dbReference type="Proteomes" id="UP000070376">
    <property type="component" value="Unassembled WGS sequence"/>
</dbReference>
<reference evidence="2" key="1">
    <citation type="submission" date="2016-01" db="EMBL/GenBank/DDBJ databases">
        <authorList>
            <person name="Mitreva M."/>
            <person name="Pepin K.H."/>
            <person name="Mihindukulasuriya K.A."/>
            <person name="Fulton R."/>
            <person name="Fronick C."/>
            <person name="O'Laughlin M."/>
            <person name="Miner T."/>
            <person name="Herter B."/>
            <person name="Rosa B.A."/>
            <person name="Cordes M."/>
            <person name="Tomlinson C."/>
            <person name="Wollam A."/>
            <person name="Palsikar V.B."/>
            <person name="Mardis E.R."/>
            <person name="Wilson R.K."/>
        </authorList>
    </citation>
    <scope>NUCLEOTIDE SEQUENCE [LARGE SCALE GENOMIC DNA]</scope>
    <source>
        <strain evidence="2">GED7749B</strain>
    </source>
</reference>
<accession>A0A133K9R7</accession>
<protein>
    <submittedName>
        <fullName evidence="1">Uncharacterized protein</fullName>
    </submittedName>
</protein>
<dbReference type="EMBL" id="LRPN01000209">
    <property type="protein sequence ID" value="KWZ76326.1"/>
    <property type="molecule type" value="Genomic_DNA"/>
</dbReference>